<proteinExistence type="predicted"/>
<dbReference type="Pfam" id="PF07683">
    <property type="entry name" value="CobW_C"/>
    <property type="match status" value="1"/>
</dbReference>
<name>A0A0W8I0J1_9MICO</name>
<feature type="domain" description="CobW C-terminal" evidence="1">
    <location>
        <begin position="241"/>
        <end position="334"/>
    </location>
</feature>
<dbReference type="InterPro" id="IPR027417">
    <property type="entry name" value="P-loop_NTPase"/>
</dbReference>
<evidence type="ECO:0000313" key="3">
    <source>
        <dbReference type="Proteomes" id="UP000054837"/>
    </source>
</evidence>
<protein>
    <recommendedName>
        <fullName evidence="1">CobW C-terminal domain-containing protein</fullName>
    </recommendedName>
</protein>
<dbReference type="RefSeq" id="WP_058892607.1">
    <property type="nucleotide sequence ID" value="NZ_LQBL01000033.1"/>
</dbReference>
<dbReference type="AlphaFoldDB" id="A0A0W8I0J1"/>
<keyword evidence="3" id="KW-1185">Reference proteome</keyword>
<gene>
    <name evidence="2" type="ORF">AVL62_12470</name>
</gene>
<dbReference type="PANTHER" id="PTHR43603:SF1">
    <property type="entry name" value="ZINC-REGULATED GTPASE METALLOPROTEIN ACTIVATOR 1"/>
    <property type="match status" value="1"/>
</dbReference>
<dbReference type="SMART" id="SM00833">
    <property type="entry name" value="CobW_C"/>
    <property type="match status" value="1"/>
</dbReference>
<dbReference type="STRING" id="767452.AVL62_12470"/>
<dbReference type="EMBL" id="LQBL01000033">
    <property type="protein sequence ID" value="KUG51062.1"/>
    <property type="molecule type" value="Genomic_DNA"/>
</dbReference>
<dbReference type="PANTHER" id="PTHR43603">
    <property type="entry name" value="COBW DOMAIN-CONTAINING PROTEIN DDB_G0274527"/>
    <property type="match status" value="1"/>
</dbReference>
<evidence type="ECO:0000313" key="2">
    <source>
        <dbReference type="EMBL" id="KUG51062.1"/>
    </source>
</evidence>
<dbReference type="Gene3D" id="3.40.50.300">
    <property type="entry name" value="P-loop containing nucleotide triphosphate hydrolases"/>
    <property type="match status" value="1"/>
</dbReference>
<comment type="caution">
    <text evidence="2">The sequence shown here is derived from an EMBL/GenBank/DDBJ whole genome shotgun (WGS) entry which is preliminary data.</text>
</comment>
<dbReference type="InterPro" id="IPR011629">
    <property type="entry name" value="CobW-like_C"/>
</dbReference>
<sequence>MSLAPGSVPVHLVTGVHPGAMAATTIGLQFDLPGAVVVEHRIDPEHQRLVRVVSDLTGKLEEEVVDLEHACVSCAIREDMVTTLDRLGEIGRWSSIVAHLAAGAEASQVCRVAGYAEHRLSFHVASVIASFDGVGLGDTLLGDELLADTQVPTLPEEDRGLAEVAVPILEYADLVVVPGRRDPVGHDAVRALARPGALVLRDSGEIDARILQQGVHHHATTEDWVSDVRRGPVPTPQTDQVWTMDLSADRPVHPRRLEQRFEDLGVGSHRARGCLWVATRPGDVIGWDGAGGQHRLGPVATWSALGGPLTRVVVTGRRDDDRRSAIRGAFGDCLLTDAELARLGPRWEQHQDGLEPWLGPIRRVA</sequence>
<accession>A0A0W8I0J1</accession>
<dbReference type="SUPFAM" id="SSF90002">
    <property type="entry name" value="Hypothetical protein YjiA, C-terminal domain"/>
    <property type="match status" value="1"/>
</dbReference>
<dbReference type="Proteomes" id="UP000054837">
    <property type="component" value="Unassembled WGS sequence"/>
</dbReference>
<organism evidence="2 3">
    <name type="scientific">Serinicoccus chungangensis</name>
    <dbReference type="NCBI Taxonomy" id="767452"/>
    <lineage>
        <taxon>Bacteria</taxon>
        <taxon>Bacillati</taxon>
        <taxon>Actinomycetota</taxon>
        <taxon>Actinomycetes</taxon>
        <taxon>Micrococcales</taxon>
        <taxon>Ornithinimicrobiaceae</taxon>
        <taxon>Serinicoccus</taxon>
    </lineage>
</organism>
<dbReference type="InterPro" id="IPR051927">
    <property type="entry name" value="Zn_Chap_cDPG_Synth"/>
</dbReference>
<reference evidence="2 3" key="1">
    <citation type="submission" date="2015-12" db="EMBL/GenBank/DDBJ databases">
        <title>Serinicoccus chungangenesis strain CD08_5 genome sequencing and assembly.</title>
        <authorList>
            <person name="Chander A.M."/>
            <person name="Kaur G."/>
            <person name="Nair G.R."/>
            <person name="Dhawan D.K."/>
            <person name="Kochhar R.K."/>
            <person name="Mayilraj S."/>
            <person name="Bhadada S.K."/>
        </authorList>
    </citation>
    <scope>NUCLEOTIDE SEQUENCE [LARGE SCALE GENOMIC DNA]</scope>
    <source>
        <strain evidence="2 3">CD08_5</strain>
    </source>
</reference>
<evidence type="ECO:0000259" key="1">
    <source>
        <dbReference type="SMART" id="SM00833"/>
    </source>
</evidence>